<evidence type="ECO:0000313" key="2">
    <source>
        <dbReference type="Proteomes" id="UP001597168"/>
    </source>
</evidence>
<dbReference type="NCBIfam" id="TIGR01891">
    <property type="entry name" value="amidohydrolases"/>
    <property type="match status" value="1"/>
</dbReference>
<gene>
    <name evidence="1" type="ORF">ACFQ3T_31860</name>
</gene>
<dbReference type="RefSeq" id="WP_380729042.1">
    <property type="nucleotide sequence ID" value="NZ_JBHTLK010000274.1"/>
</dbReference>
<dbReference type="SUPFAM" id="SSF53187">
    <property type="entry name" value="Zn-dependent exopeptidases"/>
    <property type="match status" value="1"/>
</dbReference>
<comment type="caution">
    <text evidence="1">The sequence shown here is derived from an EMBL/GenBank/DDBJ whole genome shotgun (WGS) entry which is preliminary data.</text>
</comment>
<evidence type="ECO:0000313" key="1">
    <source>
        <dbReference type="EMBL" id="MFD1151755.1"/>
    </source>
</evidence>
<dbReference type="SUPFAM" id="SSF55031">
    <property type="entry name" value="Bacterial exopeptidase dimerisation domain"/>
    <property type="match status" value="1"/>
</dbReference>
<dbReference type="PIRSF" id="PIRSF005962">
    <property type="entry name" value="Pept_M20D_amidohydro"/>
    <property type="match status" value="1"/>
</dbReference>
<dbReference type="Gene3D" id="3.30.70.360">
    <property type="match status" value="1"/>
</dbReference>
<dbReference type="InterPro" id="IPR002933">
    <property type="entry name" value="Peptidase_M20"/>
</dbReference>
<accession>A0ABW3R4R4</accession>
<dbReference type="InterPro" id="IPR017439">
    <property type="entry name" value="Amidohydrolase"/>
</dbReference>
<reference evidence="2" key="1">
    <citation type="journal article" date="2019" name="Int. J. Syst. Evol. Microbiol.">
        <title>The Global Catalogue of Microorganisms (GCM) 10K type strain sequencing project: providing services to taxonomists for standard genome sequencing and annotation.</title>
        <authorList>
            <consortium name="The Broad Institute Genomics Platform"/>
            <consortium name="The Broad Institute Genome Sequencing Center for Infectious Disease"/>
            <person name="Wu L."/>
            <person name="Ma J."/>
        </authorList>
    </citation>
    <scope>NUCLEOTIDE SEQUENCE [LARGE SCALE GENOMIC DNA]</scope>
    <source>
        <strain evidence="2">CCUG 60214</strain>
    </source>
</reference>
<dbReference type="EMBL" id="JBHTLK010000274">
    <property type="protein sequence ID" value="MFD1151755.1"/>
    <property type="molecule type" value="Genomic_DNA"/>
</dbReference>
<dbReference type="Pfam" id="PF01546">
    <property type="entry name" value="Peptidase_M20"/>
    <property type="match status" value="1"/>
</dbReference>
<dbReference type="PANTHER" id="PTHR11014:SF63">
    <property type="entry name" value="METALLOPEPTIDASE, PUTATIVE (AFU_ORTHOLOGUE AFUA_6G09600)-RELATED"/>
    <property type="match status" value="1"/>
</dbReference>
<dbReference type="Gene3D" id="3.40.630.10">
    <property type="entry name" value="Zn peptidases"/>
    <property type="match status" value="1"/>
</dbReference>
<sequence length="435" mass="45350">MKPVARDLVPPPAEVTPADVTTAAVAPADVVPLGSAVEDLVPVADPAAGRGPRWLDDWLAANLTRVMSWRRTLHANPELMRRETRTTEMVVGLLRGFGLCPSVLPVGTGVLCEVGTGPRCVALRADIDALPVAESTGLSYASRVPGVSHACGHDVHTAILLGAAAALASAPDLPGRVRLLFQPAEEEPGGALDVIAAGGLDGVERIFGLHCDPKVEVGRIGTRSGPVTSACDMLELRVAATTRFGTRDELSADVVHALGVVATGLPAMLARRVDPRSGTVLAWGLMDAPETPCGTPREGVLRGTLRTGDPAVNAQLPALVEEIVGWLLRPTGVRFGLDHVRAVPVVDNDPDSTALLQTAIADALGPHAVTSTTQSCGGEDFGWYVQHVPGSYARLGTWSGEGPHGDLHQPTFRVDERALPIGVRAMVHVALAALG</sequence>
<keyword evidence="2" id="KW-1185">Reference proteome</keyword>
<name>A0ABW3R4R4_9PSEU</name>
<protein>
    <submittedName>
        <fullName evidence="1">Amidohydrolase</fullName>
    </submittedName>
</protein>
<dbReference type="Proteomes" id="UP001597168">
    <property type="component" value="Unassembled WGS sequence"/>
</dbReference>
<proteinExistence type="predicted"/>
<dbReference type="InterPro" id="IPR036264">
    <property type="entry name" value="Bact_exopeptidase_dim_dom"/>
</dbReference>
<organism evidence="1 2">
    <name type="scientific">Saccharothrix hoggarensis</name>
    <dbReference type="NCBI Taxonomy" id="913853"/>
    <lineage>
        <taxon>Bacteria</taxon>
        <taxon>Bacillati</taxon>
        <taxon>Actinomycetota</taxon>
        <taxon>Actinomycetes</taxon>
        <taxon>Pseudonocardiales</taxon>
        <taxon>Pseudonocardiaceae</taxon>
        <taxon>Saccharothrix</taxon>
    </lineage>
</organism>
<dbReference type="PANTHER" id="PTHR11014">
    <property type="entry name" value="PEPTIDASE M20 FAMILY MEMBER"/>
    <property type="match status" value="1"/>
</dbReference>